<dbReference type="InterPro" id="IPR013149">
    <property type="entry name" value="ADH-like_C"/>
</dbReference>
<dbReference type="Proteomes" id="UP000681075">
    <property type="component" value="Unassembled WGS sequence"/>
</dbReference>
<dbReference type="CDD" id="cd05288">
    <property type="entry name" value="PGDH"/>
    <property type="match status" value="1"/>
</dbReference>
<keyword evidence="1" id="KW-0560">Oxidoreductase</keyword>
<dbReference type="GO" id="GO:0016628">
    <property type="term" value="F:oxidoreductase activity, acting on the CH-CH group of donors, NAD or NADP as acceptor"/>
    <property type="evidence" value="ECO:0007669"/>
    <property type="project" value="InterPro"/>
</dbReference>
<feature type="domain" description="Enoyl reductase (ER)" evidence="2">
    <location>
        <begin position="23"/>
        <end position="336"/>
    </location>
</feature>
<dbReference type="Gene3D" id="3.90.180.10">
    <property type="entry name" value="Medium-chain alcohol dehydrogenases, catalytic domain"/>
    <property type="match status" value="1"/>
</dbReference>
<dbReference type="InterPro" id="IPR036291">
    <property type="entry name" value="NAD(P)-bd_dom_sf"/>
</dbReference>
<evidence type="ECO:0000256" key="1">
    <source>
        <dbReference type="ARBA" id="ARBA00023002"/>
    </source>
</evidence>
<dbReference type="SUPFAM" id="SSF50129">
    <property type="entry name" value="GroES-like"/>
    <property type="match status" value="2"/>
</dbReference>
<dbReference type="SMART" id="SM00829">
    <property type="entry name" value="PKS_ER"/>
    <property type="match status" value="1"/>
</dbReference>
<dbReference type="InterPro" id="IPR045010">
    <property type="entry name" value="MDR_fam"/>
</dbReference>
<gene>
    <name evidence="3" type="ORF">TMPK1_12610</name>
</gene>
<dbReference type="Gene3D" id="3.40.50.720">
    <property type="entry name" value="NAD(P)-binding Rossmann-like Domain"/>
    <property type="match status" value="1"/>
</dbReference>
<dbReference type="SUPFAM" id="SSF51735">
    <property type="entry name" value="NAD(P)-binding Rossmann-fold domains"/>
    <property type="match status" value="1"/>
</dbReference>
<protein>
    <submittedName>
        <fullName evidence="3">NADP-dependent oxidoreductase</fullName>
    </submittedName>
</protein>
<keyword evidence="4" id="KW-1185">Reference proteome</keyword>
<dbReference type="InterPro" id="IPR011032">
    <property type="entry name" value="GroES-like_sf"/>
</dbReference>
<dbReference type="FunFam" id="3.40.50.720:FF:000121">
    <property type="entry name" value="Prostaglandin reductase 2"/>
    <property type="match status" value="1"/>
</dbReference>
<comment type="caution">
    <text evidence="3">The sequence shown here is derived from an EMBL/GenBank/DDBJ whole genome shotgun (WGS) entry which is preliminary data.</text>
</comment>
<dbReference type="InterPro" id="IPR020843">
    <property type="entry name" value="ER"/>
</dbReference>
<proteinExistence type="predicted"/>
<organism evidence="3 4">
    <name type="scientific">Roseiterribacter gracilis</name>
    <dbReference type="NCBI Taxonomy" id="2812848"/>
    <lineage>
        <taxon>Bacteria</taxon>
        <taxon>Pseudomonadati</taxon>
        <taxon>Pseudomonadota</taxon>
        <taxon>Alphaproteobacteria</taxon>
        <taxon>Rhodospirillales</taxon>
        <taxon>Roseiterribacteraceae</taxon>
        <taxon>Roseiterribacter</taxon>
    </lineage>
</organism>
<evidence type="ECO:0000313" key="3">
    <source>
        <dbReference type="EMBL" id="GIL39024.1"/>
    </source>
</evidence>
<dbReference type="AlphaFoldDB" id="A0A8S8X8M2"/>
<dbReference type="Pfam" id="PF00107">
    <property type="entry name" value="ADH_zinc_N"/>
    <property type="match status" value="1"/>
</dbReference>
<evidence type="ECO:0000313" key="4">
    <source>
        <dbReference type="Proteomes" id="UP000681075"/>
    </source>
</evidence>
<dbReference type="Pfam" id="PF16884">
    <property type="entry name" value="ADH_N_2"/>
    <property type="match status" value="1"/>
</dbReference>
<dbReference type="PANTHER" id="PTHR43205:SF7">
    <property type="entry name" value="PROSTAGLANDIN REDUCTASE 1"/>
    <property type="match status" value="1"/>
</dbReference>
<evidence type="ECO:0000259" key="2">
    <source>
        <dbReference type="SMART" id="SM00829"/>
    </source>
</evidence>
<reference evidence="3" key="1">
    <citation type="submission" date="2021-02" db="EMBL/GenBank/DDBJ databases">
        <title>Genome sequence of Rhodospirillales sp. strain TMPK1 isolated from soil.</title>
        <authorList>
            <person name="Nakai R."/>
            <person name="Kusada H."/>
            <person name="Tamaki H."/>
        </authorList>
    </citation>
    <scope>NUCLEOTIDE SEQUENCE</scope>
    <source>
        <strain evidence="3">TMPK1</strain>
    </source>
</reference>
<name>A0A8S8X8M2_9PROT</name>
<dbReference type="PANTHER" id="PTHR43205">
    <property type="entry name" value="PROSTAGLANDIN REDUCTASE"/>
    <property type="match status" value="1"/>
</dbReference>
<dbReference type="InterPro" id="IPR041694">
    <property type="entry name" value="ADH_N_2"/>
</dbReference>
<dbReference type="EMBL" id="BOPV01000001">
    <property type="protein sequence ID" value="GIL39024.1"/>
    <property type="molecule type" value="Genomic_DNA"/>
</dbReference>
<accession>A0A8S8X8M2</accession>
<sequence>MLARMEKNRRIVLARRPVGAPVASDMRLEEVALPAIGDGQLLLKTLFLSLDPYMRGRMSEDRSYSPPIALGDPIVGRTISRVAESRNRDYAVGDVVMANSGWQTHFVSDGTALRKLDMQHPSLALGVLGSAGFAAYIGLLEIGKPKPGETVAVAAATGGVGATVVQLARLRGAHTIAIAGGADKVAYARDVLRADVALDHRAPDFAAQLKAAAPNGIDVYFENVGGDVLHAVVPLLNDRARIPICGVIAWYNLTEAPAGPDFSPSLVRTILRRRALMEGFVVSDWLHKQEQFFADMTKWIDDGAIVYREHVVDGFENAPAAFIGLLDGKNFGKVVVKVAD</sequence>